<keyword evidence="2" id="KW-1185">Reference proteome</keyword>
<dbReference type="EMBL" id="CP001720">
    <property type="protein sequence ID" value="ACV64148.1"/>
    <property type="molecule type" value="Genomic_DNA"/>
</dbReference>
<evidence type="ECO:0000313" key="1">
    <source>
        <dbReference type="EMBL" id="ACV64148.1"/>
    </source>
</evidence>
<dbReference type="Proteomes" id="UP000002217">
    <property type="component" value="Chromosome"/>
</dbReference>
<reference evidence="1 2" key="1">
    <citation type="journal article" date="2009" name="Stand. Genomic Sci.">
        <title>Complete genome sequence of Desulfotomaculum acetoxidans type strain (5575).</title>
        <authorList>
            <person name="Spring S."/>
            <person name="Lapidus A."/>
            <person name="Schroder M."/>
            <person name="Gleim D."/>
            <person name="Sims D."/>
            <person name="Meincke L."/>
            <person name="Glavina Del Rio T."/>
            <person name="Tice H."/>
            <person name="Copeland A."/>
            <person name="Cheng J.F."/>
            <person name="Lucas S."/>
            <person name="Chen F."/>
            <person name="Nolan M."/>
            <person name="Bruce D."/>
            <person name="Goodwin L."/>
            <person name="Pitluck S."/>
            <person name="Ivanova N."/>
            <person name="Mavromatis K."/>
            <person name="Mikhailova N."/>
            <person name="Pati A."/>
            <person name="Chen A."/>
            <person name="Palaniappan K."/>
            <person name="Land M."/>
            <person name="Hauser L."/>
            <person name="Chang Y.J."/>
            <person name="Jeffries C.D."/>
            <person name="Chain P."/>
            <person name="Saunders E."/>
            <person name="Brettin T."/>
            <person name="Detter J.C."/>
            <person name="Goker M."/>
            <person name="Bristow J."/>
            <person name="Eisen J.A."/>
            <person name="Markowitz V."/>
            <person name="Hugenholtz P."/>
            <person name="Kyrpides N.C."/>
            <person name="Klenk H.P."/>
            <person name="Han C."/>
        </authorList>
    </citation>
    <scope>NUCLEOTIDE SEQUENCE [LARGE SCALE GENOMIC DNA]</scope>
    <source>
        <strain evidence="2">ATCC 49208 / DSM 771 / VKM B-1644</strain>
    </source>
</reference>
<accession>C8W6N9</accession>
<dbReference type="eggNOG" id="ENOG5030U85">
    <property type="taxonomic scope" value="Bacteria"/>
</dbReference>
<organism evidence="1 2">
    <name type="scientific">Desulfofarcimen acetoxidans (strain ATCC 49208 / DSM 771 / KCTC 5769 / VKM B-1644 / 5575)</name>
    <name type="common">Desulfotomaculum acetoxidans</name>
    <dbReference type="NCBI Taxonomy" id="485916"/>
    <lineage>
        <taxon>Bacteria</taxon>
        <taxon>Bacillati</taxon>
        <taxon>Bacillota</taxon>
        <taxon>Clostridia</taxon>
        <taxon>Eubacteriales</taxon>
        <taxon>Peptococcaceae</taxon>
        <taxon>Desulfofarcimen</taxon>
    </lineage>
</organism>
<gene>
    <name evidence="1" type="ordered locus">Dtox_3425</name>
</gene>
<name>C8W6N9_DESAS</name>
<evidence type="ECO:0000313" key="2">
    <source>
        <dbReference type="Proteomes" id="UP000002217"/>
    </source>
</evidence>
<dbReference type="OrthoDB" id="1821190at2"/>
<dbReference type="HOGENOM" id="CLU_1894674_0_0_9"/>
<dbReference type="KEGG" id="dae:Dtox_3425"/>
<sequence>MDVTYFPDKAIVKQAISEDIPLLMLVSYDSNKVLLASGKIDNYFRVSVDSESAQWTFVCPKDYKNIFDEEKKITKFFEDGVTTIKKALKQIDYNVELIIPNRFRRHLALE</sequence>
<proteinExistence type="predicted"/>
<dbReference type="AlphaFoldDB" id="C8W6N9"/>
<dbReference type="STRING" id="485916.Dtox_3425"/>
<dbReference type="RefSeq" id="WP_015758838.1">
    <property type="nucleotide sequence ID" value="NC_013216.1"/>
</dbReference>
<protein>
    <submittedName>
        <fullName evidence="1">Uncharacterized protein</fullName>
    </submittedName>
</protein>